<feature type="transmembrane region" description="Helical" evidence="5">
    <location>
        <begin position="332"/>
        <end position="353"/>
    </location>
</feature>
<feature type="transmembrane region" description="Helical" evidence="5">
    <location>
        <begin position="99"/>
        <end position="119"/>
    </location>
</feature>
<evidence type="ECO:0000313" key="8">
    <source>
        <dbReference type="Proteomes" id="UP000317982"/>
    </source>
</evidence>
<feature type="signal peptide" evidence="6">
    <location>
        <begin position="1"/>
        <end position="26"/>
    </location>
</feature>
<evidence type="ECO:0000256" key="4">
    <source>
        <dbReference type="ARBA" id="ARBA00023136"/>
    </source>
</evidence>
<feature type="transmembrane region" description="Helical" evidence="5">
    <location>
        <begin position="275"/>
        <end position="292"/>
    </location>
</feature>
<evidence type="ECO:0000256" key="1">
    <source>
        <dbReference type="ARBA" id="ARBA00004141"/>
    </source>
</evidence>
<accession>A0A545AP41</accession>
<dbReference type="EMBL" id="VIRS01000015">
    <property type="protein sequence ID" value="TQS43092.1"/>
    <property type="molecule type" value="Genomic_DNA"/>
</dbReference>
<dbReference type="InterPro" id="IPR051788">
    <property type="entry name" value="MFS_Transporter"/>
</dbReference>
<feature type="transmembrane region" description="Helical" evidence="5">
    <location>
        <begin position="359"/>
        <end position="380"/>
    </location>
</feature>
<keyword evidence="6" id="KW-0732">Signal</keyword>
<dbReference type="PANTHER" id="PTHR23514">
    <property type="entry name" value="BYPASS OF STOP CODON PROTEIN 6"/>
    <property type="match status" value="1"/>
</dbReference>
<comment type="caution">
    <text evidence="7">The sequence shown here is derived from an EMBL/GenBank/DDBJ whole genome shotgun (WGS) entry which is preliminary data.</text>
</comment>
<comment type="subcellular location">
    <subcellularLocation>
        <location evidence="1">Membrane</location>
        <topology evidence="1">Multi-pass membrane protein</topology>
    </subcellularLocation>
</comment>
<dbReference type="GO" id="GO:0022857">
    <property type="term" value="F:transmembrane transporter activity"/>
    <property type="evidence" value="ECO:0007669"/>
    <property type="project" value="InterPro"/>
</dbReference>
<evidence type="ECO:0000256" key="5">
    <source>
        <dbReference type="SAM" id="Phobius"/>
    </source>
</evidence>
<dbReference type="RefSeq" id="WP_142706577.1">
    <property type="nucleotide sequence ID" value="NZ_VIRS01000015.1"/>
</dbReference>
<dbReference type="InterPro" id="IPR036259">
    <property type="entry name" value="MFS_trans_sf"/>
</dbReference>
<dbReference type="OrthoDB" id="9809599at2"/>
<feature type="transmembrane region" description="Helical" evidence="5">
    <location>
        <begin position="76"/>
        <end position="93"/>
    </location>
</feature>
<evidence type="ECO:0000256" key="6">
    <source>
        <dbReference type="SAM" id="SignalP"/>
    </source>
</evidence>
<dbReference type="PANTHER" id="PTHR23514:SF13">
    <property type="entry name" value="INNER MEMBRANE PROTEIN YBJJ"/>
    <property type="match status" value="1"/>
</dbReference>
<dbReference type="AlphaFoldDB" id="A0A545AP41"/>
<sequence length="393" mass="39113">MTVTLPVRAAAVAVFAAFLSSGFAFATWAARIPTVKDQLHLDARQLGLLLLALPAGSLASLLASGAVVGALGPRRAVAASSLTGATGLGLAGLGSESSVALTVTGLAVYGLATGIWDVAMNVEAAAVEQRAGRSIMSRFHASLSAGTVLGAAAGAGCAALGVPVGPHLVAVALLVAVAVPVSTRRYLAAGPPSPGPRAKARRAWTEPRTLALGLFVLTAGFSEGTGNDWLASAMVEGHRTSVAAGSLSFALFVAAMTLGRWFGPSLVDRWGPRRVTRVGGTIALAGLVTTVFGPHWTWALAGVVAWGLGTAMGFPLGISAAAGDPGRAAARVGVVSTIGYTAFLAGPPLLGFVADHVGILRSLTITAAVVAVGLLLTSALPGTKAGAARPGSR</sequence>
<evidence type="ECO:0000256" key="2">
    <source>
        <dbReference type="ARBA" id="ARBA00022692"/>
    </source>
</evidence>
<keyword evidence="8" id="KW-1185">Reference proteome</keyword>
<dbReference type="GO" id="GO:0016020">
    <property type="term" value="C:membrane"/>
    <property type="evidence" value="ECO:0007669"/>
    <property type="project" value="UniProtKB-SubCell"/>
</dbReference>
<name>A0A545AP41_9ACTN</name>
<feature type="chain" id="PRO_5022141903" evidence="6">
    <location>
        <begin position="27"/>
        <end position="393"/>
    </location>
</feature>
<dbReference type="Proteomes" id="UP000317982">
    <property type="component" value="Unassembled WGS sequence"/>
</dbReference>
<feature type="transmembrane region" description="Helical" evidence="5">
    <location>
        <begin position="45"/>
        <end position="69"/>
    </location>
</feature>
<feature type="transmembrane region" description="Helical" evidence="5">
    <location>
        <begin position="298"/>
        <end position="320"/>
    </location>
</feature>
<keyword evidence="3 5" id="KW-1133">Transmembrane helix</keyword>
<feature type="transmembrane region" description="Helical" evidence="5">
    <location>
        <begin position="209"/>
        <end position="230"/>
    </location>
</feature>
<keyword evidence="4 5" id="KW-0472">Membrane</keyword>
<protein>
    <submittedName>
        <fullName evidence="7">MFS transporter</fullName>
    </submittedName>
</protein>
<feature type="transmembrane region" description="Helical" evidence="5">
    <location>
        <begin position="139"/>
        <end position="162"/>
    </location>
</feature>
<dbReference type="InParanoid" id="A0A545AP41"/>
<dbReference type="Gene3D" id="1.20.1250.20">
    <property type="entry name" value="MFS general substrate transporter like domains"/>
    <property type="match status" value="2"/>
</dbReference>
<proteinExistence type="predicted"/>
<feature type="transmembrane region" description="Helical" evidence="5">
    <location>
        <begin position="242"/>
        <end position="263"/>
    </location>
</feature>
<reference evidence="7 8" key="1">
    <citation type="submission" date="2019-07" db="EMBL/GenBank/DDBJ databases">
        <title>Cryptosporangium phraense sp. nov., isolated from plant litter.</title>
        <authorList>
            <person name="Suriyachadkun C."/>
        </authorList>
    </citation>
    <scope>NUCLEOTIDE SEQUENCE [LARGE SCALE GENOMIC DNA]</scope>
    <source>
        <strain evidence="7 8">A-T 5661</strain>
    </source>
</reference>
<dbReference type="Pfam" id="PF07690">
    <property type="entry name" value="MFS_1"/>
    <property type="match status" value="1"/>
</dbReference>
<gene>
    <name evidence="7" type="ORF">FL583_21935</name>
</gene>
<dbReference type="CDD" id="cd17393">
    <property type="entry name" value="MFS_MosC_like"/>
    <property type="match status" value="1"/>
</dbReference>
<dbReference type="SUPFAM" id="SSF103473">
    <property type="entry name" value="MFS general substrate transporter"/>
    <property type="match status" value="1"/>
</dbReference>
<keyword evidence="2 5" id="KW-0812">Transmembrane</keyword>
<evidence type="ECO:0000256" key="3">
    <source>
        <dbReference type="ARBA" id="ARBA00022989"/>
    </source>
</evidence>
<feature type="transmembrane region" description="Helical" evidence="5">
    <location>
        <begin position="168"/>
        <end position="188"/>
    </location>
</feature>
<dbReference type="InterPro" id="IPR011701">
    <property type="entry name" value="MFS"/>
</dbReference>
<organism evidence="7 8">
    <name type="scientific">Cryptosporangium phraense</name>
    <dbReference type="NCBI Taxonomy" id="2593070"/>
    <lineage>
        <taxon>Bacteria</taxon>
        <taxon>Bacillati</taxon>
        <taxon>Actinomycetota</taxon>
        <taxon>Actinomycetes</taxon>
        <taxon>Cryptosporangiales</taxon>
        <taxon>Cryptosporangiaceae</taxon>
        <taxon>Cryptosporangium</taxon>
    </lineage>
</organism>
<evidence type="ECO:0000313" key="7">
    <source>
        <dbReference type="EMBL" id="TQS43092.1"/>
    </source>
</evidence>